<organism evidence="1 2">
    <name type="scientific">Portunus trituberculatus</name>
    <name type="common">Swimming crab</name>
    <name type="synonym">Neptunus trituberculatus</name>
    <dbReference type="NCBI Taxonomy" id="210409"/>
    <lineage>
        <taxon>Eukaryota</taxon>
        <taxon>Metazoa</taxon>
        <taxon>Ecdysozoa</taxon>
        <taxon>Arthropoda</taxon>
        <taxon>Crustacea</taxon>
        <taxon>Multicrustacea</taxon>
        <taxon>Malacostraca</taxon>
        <taxon>Eumalacostraca</taxon>
        <taxon>Eucarida</taxon>
        <taxon>Decapoda</taxon>
        <taxon>Pleocyemata</taxon>
        <taxon>Brachyura</taxon>
        <taxon>Eubrachyura</taxon>
        <taxon>Portunoidea</taxon>
        <taxon>Portunidae</taxon>
        <taxon>Portuninae</taxon>
        <taxon>Portunus</taxon>
    </lineage>
</organism>
<keyword evidence="2" id="KW-1185">Reference proteome</keyword>
<name>A0A5B7D3R9_PORTR</name>
<protein>
    <submittedName>
        <fullName evidence="1">Uncharacterized protein</fullName>
    </submittedName>
</protein>
<dbReference type="EMBL" id="VSRR010000352">
    <property type="protein sequence ID" value="MPC14433.1"/>
    <property type="molecule type" value="Genomic_DNA"/>
</dbReference>
<proteinExistence type="predicted"/>
<comment type="caution">
    <text evidence="1">The sequence shown here is derived from an EMBL/GenBank/DDBJ whole genome shotgun (WGS) entry which is preliminary data.</text>
</comment>
<dbReference type="Proteomes" id="UP000324222">
    <property type="component" value="Unassembled WGS sequence"/>
</dbReference>
<accession>A0A5B7D3R9</accession>
<dbReference type="AlphaFoldDB" id="A0A5B7D3R9"/>
<evidence type="ECO:0000313" key="1">
    <source>
        <dbReference type="EMBL" id="MPC14433.1"/>
    </source>
</evidence>
<reference evidence="1 2" key="1">
    <citation type="submission" date="2019-05" db="EMBL/GenBank/DDBJ databases">
        <title>Another draft genome of Portunus trituberculatus and its Hox gene families provides insights of decapod evolution.</title>
        <authorList>
            <person name="Jeong J.-H."/>
            <person name="Song I."/>
            <person name="Kim S."/>
            <person name="Choi T."/>
            <person name="Kim D."/>
            <person name="Ryu S."/>
            <person name="Kim W."/>
        </authorList>
    </citation>
    <scope>NUCLEOTIDE SEQUENCE [LARGE SCALE GENOMIC DNA]</scope>
    <source>
        <tissue evidence="1">Muscle</tissue>
    </source>
</reference>
<gene>
    <name evidence="1" type="ORF">E2C01_007200</name>
</gene>
<sequence>MHSTHQESESTTPRVAAHTYLLLDEQGLLIKRLAHLPRRNRNSSIQGTGSLGGRNRRNRFRNRFRVESVNIEYQRLETASALLDEYQARWRFRDWYSSARGTGSGIVLWGESVEYG</sequence>
<evidence type="ECO:0000313" key="2">
    <source>
        <dbReference type="Proteomes" id="UP000324222"/>
    </source>
</evidence>